<accession>A0A6C2UD24</accession>
<keyword evidence="4" id="KW-1185">Reference proteome</keyword>
<name>A0A6C2UD24_PONDE</name>
<proteinExistence type="predicted"/>
<dbReference type="RefSeq" id="WP_136082759.1">
    <property type="nucleotide sequence ID" value="NZ_CAAHFG010000004.1"/>
</dbReference>
<feature type="signal peptide" evidence="1">
    <location>
        <begin position="1"/>
        <end position="20"/>
    </location>
</feature>
<sequence>MKPQTTLVLVLLLSASFSGAKQNRHRHGRQADACGQGCAATPAVKADAKLTEADARHLLYLREEEKLARDVYNAMAKLYDQRVFTNIPRAEQHHMDAVLGLLTAYGLEDPVKEKAGAFSDAELQKLFDALVERGSISRMDAYLVGALIEEVDILDLQEAIGQTQNENIRSVLEALEGGSKRHLNAFVRNYESVSGKTYAAQKMPQAEVDAILGK</sequence>
<dbReference type="InterPro" id="IPR009078">
    <property type="entry name" value="Ferritin-like_SF"/>
</dbReference>
<dbReference type="Proteomes" id="UP000366872">
    <property type="component" value="Unassembled WGS sequence"/>
</dbReference>
<feature type="domain" description="DUF2202" evidence="2">
    <location>
        <begin position="54"/>
        <end position="212"/>
    </location>
</feature>
<evidence type="ECO:0000256" key="1">
    <source>
        <dbReference type="SAM" id="SignalP"/>
    </source>
</evidence>
<protein>
    <recommendedName>
        <fullName evidence="2">DUF2202 domain-containing protein</fullName>
    </recommendedName>
</protein>
<dbReference type="EMBL" id="CAAHFG010000004">
    <property type="protein sequence ID" value="VGO17274.1"/>
    <property type="molecule type" value="Genomic_DNA"/>
</dbReference>
<dbReference type="Gene3D" id="1.20.1260.10">
    <property type="match status" value="1"/>
</dbReference>
<evidence type="ECO:0000313" key="4">
    <source>
        <dbReference type="Proteomes" id="UP000366872"/>
    </source>
</evidence>
<evidence type="ECO:0000259" key="2">
    <source>
        <dbReference type="Pfam" id="PF09968"/>
    </source>
</evidence>
<organism evidence="3 4">
    <name type="scientific">Pontiella desulfatans</name>
    <dbReference type="NCBI Taxonomy" id="2750659"/>
    <lineage>
        <taxon>Bacteria</taxon>
        <taxon>Pseudomonadati</taxon>
        <taxon>Kiritimatiellota</taxon>
        <taxon>Kiritimatiellia</taxon>
        <taxon>Kiritimatiellales</taxon>
        <taxon>Pontiellaceae</taxon>
        <taxon>Pontiella</taxon>
    </lineage>
</organism>
<feature type="chain" id="PRO_5025652925" description="DUF2202 domain-containing protein" evidence="1">
    <location>
        <begin position="21"/>
        <end position="214"/>
    </location>
</feature>
<dbReference type="CDD" id="cd01048">
    <property type="entry name" value="Ferritin_like_AB2"/>
    <property type="match status" value="1"/>
</dbReference>
<dbReference type="SUPFAM" id="SSF47240">
    <property type="entry name" value="Ferritin-like"/>
    <property type="match status" value="1"/>
</dbReference>
<dbReference type="AlphaFoldDB" id="A0A6C2UD24"/>
<dbReference type="InterPro" id="IPR019243">
    <property type="entry name" value="DUF2202"/>
</dbReference>
<reference evidence="3 4" key="1">
    <citation type="submission" date="2019-04" db="EMBL/GenBank/DDBJ databases">
        <authorList>
            <person name="Van Vliet M D."/>
        </authorList>
    </citation>
    <scope>NUCLEOTIDE SEQUENCE [LARGE SCALE GENOMIC DNA]</scope>
    <source>
        <strain evidence="3 4">F1</strain>
    </source>
</reference>
<gene>
    <name evidence="3" type="ORF">PDESU_05870</name>
</gene>
<dbReference type="InterPro" id="IPR012347">
    <property type="entry name" value="Ferritin-like"/>
</dbReference>
<keyword evidence="1" id="KW-0732">Signal</keyword>
<dbReference type="Pfam" id="PF09968">
    <property type="entry name" value="DUF2202"/>
    <property type="match status" value="1"/>
</dbReference>
<evidence type="ECO:0000313" key="3">
    <source>
        <dbReference type="EMBL" id="VGO17274.1"/>
    </source>
</evidence>